<evidence type="ECO:0000256" key="14">
    <source>
        <dbReference type="SAM" id="MobiDB-lite"/>
    </source>
</evidence>
<evidence type="ECO:0000256" key="12">
    <source>
        <dbReference type="ARBA" id="ARBA00054508"/>
    </source>
</evidence>
<evidence type="ECO:0000256" key="11">
    <source>
        <dbReference type="ARBA" id="ARBA00024240"/>
    </source>
</evidence>
<evidence type="ECO:0000313" key="18">
    <source>
        <dbReference type="EnsemblMetazoa" id="GMOY009320-PA"/>
    </source>
</evidence>
<dbReference type="FunFam" id="1.50.40.10:FF:000005">
    <property type="entry name" value="Mitochondrial phosphate carrier protein 2"/>
    <property type="match status" value="1"/>
</dbReference>
<evidence type="ECO:0000256" key="8">
    <source>
        <dbReference type="ARBA" id="ARBA00022989"/>
    </source>
</evidence>
<dbReference type="InterPro" id="IPR002035">
    <property type="entry name" value="VWF_A"/>
</dbReference>
<keyword evidence="9" id="KW-0496">Mitochondrion</keyword>
<comment type="subcellular location">
    <subcellularLocation>
        <location evidence="1">Mitochondrion inner membrane</location>
        <topology evidence="1">Multi-pass membrane protein</topology>
    </subcellularLocation>
</comment>
<dbReference type="Pfam" id="PF16042">
    <property type="entry name" value="DUF4794"/>
    <property type="match status" value="1"/>
</dbReference>
<dbReference type="Gene3D" id="3.40.50.410">
    <property type="entry name" value="von Willebrand factor, type A domain"/>
    <property type="match status" value="1"/>
</dbReference>
<evidence type="ECO:0000256" key="4">
    <source>
        <dbReference type="ARBA" id="ARBA00022692"/>
    </source>
</evidence>
<dbReference type="InterPro" id="IPR032011">
    <property type="entry name" value="DUF4794"/>
</dbReference>
<keyword evidence="16" id="KW-0732">Signal</keyword>
<comment type="function">
    <text evidence="12">Transport of phosphate groups from the cytosol to the mitochondrial matrix.</text>
</comment>
<dbReference type="InterPro" id="IPR023395">
    <property type="entry name" value="MCP_dom_sf"/>
</dbReference>
<dbReference type="InterPro" id="IPR018108">
    <property type="entry name" value="MCP_transmembrane"/>
</dbReference>
<feature type="transmembrane region" description="Helical" evidence="15">
    <location>
        <begin position="2024"/>
        <end position="2045"/>
    </location>
</feature>
<keyword evidence="8 15" id="KW-1133">Transmembrane helix</keyword>
<dbReference type="GO" id="GO:0005315">
    <property type="term" value="F:phosphate transmembrane transporter activity"/>
    <property type="evidence" value="ECO:0007669"/>
    <property type="project" value="InterPro"/>
</dbReference>
<dbReference type="InterPro" id="IPR029151">
    <property type="entry name" value="Sensor-like_sf"/>
</dbReference>
<evidence type="ECO:0000256" key="6">
    <source>
        <dbReference type="ARBA" id="ARBA00022792"/>
    </source>
</evidence>
<feature type="repeat" description="Solcar" evidence="13">
    <location>
        <begin position="1921"/>
        <end position="2005"/>
    </location>
</feature>
<dbReference type="PROSITE" id="PS50920">
    <property type="entry name" value="SOLCAR"/>
    <property type="match status" value="3"/>
</dbReference>
<dbReference type="EMBL" id="CCAG010016887">
    <property type="status" value="NOT_ANNOTATED_CDS"/>
    <property type="molecule type" value="Genomic_DNA"/>
</dbReference>
<dbReference type="InterPro" id="IPR044677">
    <property type="entry name" value="SLC25A3/Pic2/Mir1-like"/>
</dbReference>
<evidence type="ECO:0000259" key="17">
    <source>
        <dbReference type="PROSITE" id="PS50234"/>
    </source>
</evidence>
<dbReference type="SUPFAM" id="SSF103190">
    <property type="entry name" value="Sensory domain-like"/>
    <property type="match status" value="1"/>
</dbReference>
<reference evidence="18" key="1">
    <citation type="submission" date="2020-05" db="UniProtKB">
        <authorList>
            <consortium name="EnsemblMetazoa"/>
        </authorList>
    </citation>
    <scope>IDENTIFICATION</scope>
    <source>
        <strain evidence="18">Yale</strain>
    </source>
</reference>
<keyword evidence="10 13" id="KW-0472">Membrane</keyword>
<evidence type="ECO:0000256" key="9">
    <source>
        <dbReference type="ARBA" id="ARBA00023128"/>
    </source>
</evidence>
<evidence type="ECO:0000256" key="1">
    <source>
        <dbReference type="ARBA" id="ARBA00004448"/>
    </source>
</evidence>
<dbReference type="SUPFAM" id="SSF103506">
    <property type="entry name" value="Mitochondrial carrier"/>
    <property type="match status" value="1"/>
</dbReference>
<proteinExistence type="inferred from homology"/>
<protein>
    <recommendedName>
        <fullName evidence="11">Phosphate carrier protein, mitochondrial</fullName>
    </recommendedName>
</protein>
<feature type="domain" description="VWFA" evidence="17">
    <location>
        <begin position="625"/>
        <end position="843"/>
    </location>
</feature>
<keyword evidence="5" id="KW-0677">Repeat</keyword>
<dbReference type="GO" id="GO:1990547">
    <property type="term" value="P:mitochondrial phosphate ion transmembrane transport"/>
    <property type="evidence" value="ECO:0007669"/>
    <property type="project" value="InterPro"/>
</dbReference>
<dbReference type="PROSITE" id="PS50234">
    <property type="entry name" value="VWFA"/>
    <property type="match status" value="1"/>
</dbReference>
<evidence type="ECO:0000256" key="13">
    <source>
        <dbReference type="PROSITE-ProRule" id="PRU00282"/>
    </source>
</evidence>
<feature type="compositionally biased region" description="Gly residues" evidence="14">
    <location>
        <begin position="1624"/>
        <end position="1638"/>
    </location>
</feature>
<dbReference type="Pfam" id="PF00153">
    <property type="entry name" value="Mito_carr"/>
    <property type="match status" value="3"/>
</dbReference>
<organism evidence="18 19">
    <name type="scientific">Glossina morsitans morsitans</name>
    <name type="common">Savannah tsetse fly</name>
    <dbReference type="NCBI Taxonomy" id="37546"/>
    <lineage>
        <taxon>Eukaryota</taxon>
        <taxon>Metazoa</taxon>
        <taxon>Ecdysozoa</taxon>
        <taxon>Arthropoda</taxon>
        <taxon>Hexapoda</taxon>
        <taxon>Insecta</taxon>
        <taxon>Pterygota</taxon>
        <taxon>Neoptera</taxon>
        <taxon>Endopterygota</taxon>
        <taxon>Diptera</taxon>
        <taxon>Brachycera</taxon>
        <taxon>Muscomorpha</taxon>
        <taxon>Hippoboscoidea</taxon>
        <taxon>Glossinidae</taxon>
        <taxon>Glossina</taxon>
    </lineage>
</organism>
<keyword evidence="4 13" id="KW-0812">Transmembrane</keyword>
<evidence type="ECO:0000256" key="5">
    <source>
        <dbReference type="ARBA" id="ARBA00022737"/>
    </source>
</evidence>
<evidence type="ECO:0000256" key="3">
    <source>
        <dbReference type="ARBA" id="ARBA00022448"/>
    </source>
</evidence>
<dbReference type="VEuPathDB" id="VectorBase:GMOY009320"/>
<dbReference type="EnsemblMetazoa" id="GMOY009320-RA">
    <property type="protein sequence ID" value="GMOY009320-PA"/>
    <property type="gene ID" value="GMOY009320"/>
</dbReference>
<dbReference type="PANTHER" id="PTHR45671:SF10">
    <property type="entry name" value="SOLUTE CARRIER FAMILY 25 MEMBER 3"/>
    <property type="match status" value="1"/>
</dbReference>
<feature type="repeat" description="Solcar" evidence="13">
    <location>
        <begin position="2022"/>
        <end position="2100"/>
    </location>
</feature>
<evidence type="ECO:0000256" key="16">
    <source>
        <dbReference type="SAM" id="SignalP"/>
    </source>
</evidence>
<dbReference type="Gene3D" id="3.30.450.20">
    <property type="entry name" value="PAS domain"/>
    <property type="match status" value="2"/>
</dbReference>
<keyword evidence="7" id="KW-0809">Transit peptide</keyword>
<dbReference type="SUPFAM" id="SSF53300">
    <property type="entry name" value="vWA-like"/>
    <property type="match status" value="1"/>
</dbReference>
<keyword evidence="6" id="KW-0999">Mitochondrion inner membrane</keyword>
<dbReference type="GO" id="GO:0032991">
    <property type="term" value="C:protein-containing complex"/>
    <property type="evidence" value="ECO:0007669"/>
    <property type="project" value="UniProtKB-ARBA"/>
</dbReference>
<dbReference type="PANTHER" id="PTHR45671">
    <property type="entry name" value="SOLUTE CARRIER FAMILY 25 (MITOCHONDRIAL CARRIER PHOSPHATE CARRIER), MEMBER 3, LIKE-RELATED-RELATED"/>
    <property type="match status" value="1"/>
</dbReference>
<feature type="repeat" description="Solcar" evidence="13">
    <location>
        <begin position="1824"/>
        <end position="1908"/>
    </location>
</feature>
<accession>A0A1B0G7M8</accession>
<evidence type="ECO:0000256" key="2">
    <source>
        <dbReference type="ARBA" id="ARBA00006375"/>
    </source>
</evidence>
<dbReference type="InterPro" id="IPR036465">
    <property type="entry name" value="vWFA_dom_sf"/>
</dbReference>
<feature type="region of interest" description="Disordered" evidence="14">
    <location>
        <begin position="1709"/>
        <end position="1751"/>
    </location>
</feature>
<feature type="signal peptide" evidence="16">
    <location>
        <begin position="1"/>
        <end position="17"/>
    </location>
</feature>
<dbReference type="GO" id="GO:0005743">
    <property type="term" value="C:mitochondrial inner membrane"/>
    <property type="evidence" value="ECO:0007669"/>
    <property type="project" value="UniProtKB-SubCell"/>
</dbReference>
<comment type="similarity">
    <text evidence="2">Belongs to the mitochondrial carrier (TC 2.A.29) family.</text>
</comment>
<feature type="chain" id="PRO_5008407969" description="Phosphate carrier protein, mitochondrial" evidence="16">
    <location>
        <begin position="18"/>
        <end position="2227"/>
    </location>
</feature>
<name>A0A1B0G7M8_GLOMM</name>
<dbReference type="STRING" id="37546.A0A1B0G7M8"/>
<feature type="compositionally biased region" description="Low complexity" evidence="14">
    <location>
        <begin position="1709"/>
        <end position="1729"/>
    </location>
</feature>
<evidence type="ECO:0000256" key="7">
    <source>
        <dbReference type="ARBA" id="ARBA00022946"/>
    </source>
</evidence>
<dbReference type="PhylomeDB" id="A0A1B0G7M8"/>
<keyword evidence="3" id="KW-0813">Transport</keyword>
<keyword evidence="19" id="KW-1185">Reference proteome</keyword>
<dbReference type="Gene3D" id="1.50.40.10">
    <property type="entry name" value="Mitochondrial carrier domain"/>
    <property type="match status" value="1"/>
</dbReference>
<feature type="region of interest" description="Disordered" evidence="14">
    <location>
        <begin position="1618"/>
        <end position="1640"/>
    </location>
</feature>
<dbReference type="Proteomes" id="UP000092444">
    <property type="component" value="Unassembled WGS sequence"/>
</dbReference>
<sequence>MFVILPLLSIIISTCSAEAPLPGRAPYPASGWRPQRPFALPGRYLPPSRHHQSQRPSGYEITRQRVDYAGGETYHLPAHQQPRSNYLPPPQQRQPTFINIQRHNDLYQDQPHYQHHYQQFEEETQTQNSFLNNIQEEPQPQVHTPPLVTYGVPKTNNTQQQQQLQIITEDSQKLQALQALNYALENYNKLQDNNNNVNSPQAIAKGQYFVLNPDNTIQQVSYTTTQDENEAKSQDFTAQLKYTKVGELTDPLYKYNELVVVVSTTLQDHQMDSLASEIIVKQSNVPLTPNNQATTKEFDGKVATLTKTKTVRNLNSQKVPFMLNSNGSNNNIEIMTPLKQNPYQQIPSNTYSSNNSNQQNVIHLIKNVDEKLRQIRSIEMRVATLQEIFDSFHFAGPSFHHFIFNKTNVSAKVNVSNLEYKVQQDLQLFTKRLSQKLNKALHVLSELREFFQTNVTKIIKFTNDYDDDMDEEVGKSSQLEDFKPEFDLGLNDIEEKPLNLHLKSLYLNTHIETCYESRLPPENYNKHQIQILNYDKTDKLHFNNYIDGTSPLELNAFIRKKLHGLKMMIVKPDSIGEQLMVGNHLKHIYFLSRSDDASGNTENSLRSYNDLHFRYLYTAAIENKYIFLLLDVGSGMSTELWELAKRYVTNILHLLSSNDLISLVLVSDEVENMLLLEASAQDSAHGLYKATRERKEEILSFINNLSLSKTLTNHSLGFEFAFKMLARLQNLSLISLQSQPIEFVYITRGLLNNFSDAKHVLEVVAKGQKALRHPIIINACAVVLDEKRIMYEKQFLSDIANQNYSKYDIKVSEWFKSNLSLDGKFFTLTKRQSEKISKVATGVFAKDFREPFLAKSRQVHTPMFDKKCKDSLVSITHTVPPFGIVGVDLYLSDLTEDVLSYQQQQNHQNEYAYAFLLEANGNTLVHPALAQPYTQNQAPFPVDIGYLENSTDFFKIRQRLLQEESGQAITSVHLAKNQKSLDMLRIYFWQNVENIYILCMVITRKAKSTITSENNKDINYNPVLQIPASLPLTLKQFSKHANLPLYSVPRNDLEEQITAMNLIYHRLDLLPLRGSISLCRYFRQLATMDGATLFLSSIAFESPFTFRYNNRMSSAQNQMRTVESIMAYLKDVTRLLANPGLKPQIRQEVNLLHQAMQYLKKRHQDSRGTLRQYIIRRYIASVNGVLQIYPGCLLNHNYDPSRRPWFRKAIQHPGTIVATQPYLDAAGSGYIVTIAHTIFEGKSNALHSLERDKPVAIVALDMTYSYFYKMIMDSTPLCQLPNIKCLLFENEGYLIAHPSMLEPRTRIRNHRRPYEHITHKESYLANDILNHKILVHKLACANYQNHTLQRYYVFNTSLNEILTNVVHGERTKYAVTLLRGTNIFAAVLNSTCDGGAFCPCSTIDRVCLNCKRMDQMDCECPCECPMATVTENDDNGDNELWPNSMFLNISQQFMYCEPPNEEFYPIPEGFSSSHQYLLLPPCLNINCDVFGNQKDCLAVMGCEWCQQDMEGDEFPAAFCSTQTACFNGVLAGTSPYGDLDDVDLMAAHGYSPDQKYNSYSAFGPIGGAIVVLSLVIGLAVYCYRHNIDSSSQEQFYVDSMQEENYGLPLSRFNFDDCQAHDESSGGGGGGGTAGGGGYDQANVQRNLLNAADISPYHMSTGSSYRRPPNGESDHGYSTMTPHEDSSDHQCFTLAEPLLLNDKRYSKSDTMSISTSISSPTNRQQQQQQQIHSNNVGLPNKGSKHNLTSPKKYHSPARAYEQMDDHEDLAHVPGATHLILAPVTKGFSTVHCEEAPQDVALTNTHVIQAAAAANTGDSCEFGSNKFFMLCGLGGIISCGSTHTMVTPLDLVKCRLQVDAAKYKSVANGFRVTLQEDGSRGLFRGWAPTCIGYSMQGLFKFGLYEVFKVFYSNLIGEENSYLYRTTLYLVSSASAEFFADIALSPMEAAKVKIQTTPGFANTLREALPKMASQEGISAFYKGLVPLWMRQIPYTMMKFACFERTLELLYKYVVPKPRADCTKGEQLVVTFAAGYIAGVFCAIVSHPADTVVSKLNQEKGASAFDVAKKLGLVGMWAGLLPRIVMIGTLTAAQWFIYDAVKFSNIKHTSIRKYFLKVNNLSKSHIFGERRLGGKTKLVTNVLVTGADKTVDDVASGGAVEVNCKADIEATAVRKIDDPSKARAQTVPARGELGVDGDGKANPKIISADEEEEEIGDIARALIEIIGAGKV</sequence>
<evidence type="ECO:0000256" key="10">
    <source>
        <dbReference type="ARBA" id="ARBA00023136"/>
    </source>
</evidence>
<feature type="transmembrane region" description="Helical" evidence="15">
    <location>
        <begin position="1561"/>
        <end position="1583"/>
    </location>
</feature>
<evidence type="ECO:0000256" key="15">
    <source>
        <dbReference type="SAM" id="Phobius"/>
    </source>
</evidence>
<feature type="region of interest" description="Disordered" evidence="14">
    <location>
        <begin position="1658"/>
        <end position="1688"/>
    </location>
</feature>
<feature type="transmembrane region" description="Helical" evidence="15">
    <location>
        <begin position="2076"/>
        <end position="2094"/>
    </location>
</feature>
<evidence type="ECO:0000313" key="19">
    <source>
        <dbReference type="Proteomes" id="UP000092444"/>
    </source>
</evidence>